<dbReference type="PANTHER" id="PTHR31310:SF11">
    <property type="entry name" value="INOSITOL PHOSPHORYLCERAMIDE SYNTHASE CATALYTIC SUBUNIT AUR1"/>
    <property type="match status" value="1"/>
</dbReference>
<feature type="transmembrane region" description="Helical" evidence="6">
    <location>
        <begin position="214"/>
        <end position="233"/>
    </location>
</feature>
<dbReference type="AlphaFoldDB" id="A0A9P7QIF1"/>
<feature type="transmembrane region" description="Helical" evidence="6">
    <location>
        <begin position="185"/>
        <end position="207"/>
    </location>
</feature>
<evidence type="ECO:0000259" key="7">
    <source>
        <dbReference type="SMART" id="SM00014"/>
    </source>
</evidence>
<evidence type="ECO:0000256" key="4">
    <source>
        <dbReference type="ARBA" id="ARBA00023136"/>
    </source>
</evidence>
<feature type="transmembrane region" description="Helical" evidence="6">
    <location>
        <begin position="276"/>
        <end position="296"/>
    </location>
</feature>
<evidence type="ECO:0000313" key="9">
    <source>
        <dbReference type="Proteomes" id="UP000707071"/>
    </source>
</evidence>
<feature type="transmembrane region" description="Helical" evidence="6">
    <location>
        <begin position="308"/>
        <end position="324"/>
    </location>
</feature>
<reference evidence="8 9" key="1">
    <citation type="journal article" date="2020" name="bioRxiv">
        <title>Whole genome comparisons of ergot fungi reveals the divergence and evolution of species within the genus Claviceps are the result of varying mechanisms driving genome evolution and host range expansion.</title>
        <authorList>
            <person name="Wyka S.A."/>
            <person name="Mondo S.J."/>
            <person name="Liu M."/>
            <person name="Dettman J."/>
            <person name="Nalam V."/>
            <person name="Broders K.D."/>
        </authorList>
    </citation>
    <scope>NUCLEOTIDE SEQUENCE [LARGE SCALE GENOMIC DNA]</scope>
    <source>
        <strain evidence="8 9">Clav52</strain>
    </source>
</reference>
<evidence type="ECO:0000256" key="1">
    <source>
        <dbReference type="ARBA" id="ARBA00004141"/>
    </source>
</evidence>
<dbReference type="Pfam" id="PF14378">
    <property type="entry name" value="PAP2_3"/>
    <property type="match status" value="1"/>
</dbReference>
<evidence type="ECO:0000256" key="6">
    <source>
        <dbReference type="SAM" id="Phobius"/>
    </source>
</evidence>
<organism evidence="8 9">
    <name type="scientific">Claviceps aff. purpurea</name>
    <dbReference type="NCBI Taxonomy" id="1967640"/>
    <lineage>
        <taxon>Eukaryota</taxon>
        <taxon>Fungi</taxon>
        <taxon>Dikarya</taxon>
        <taxon>Ascomycota</taxon>
        <taxon>Pezizomycotina</taxon>
        <taxon>Sordariomycetes</taxon>
        <taxon>Hypocreomycetidae</taxon>
        <taxon>Hypocreales</taxon>
        <taxon>Clavicipitaceae</taxon>
        <taxon>Claviceps</taxon>
    </lineage>
</organism>
<dbReference type="InterPro" id="IPR026841">
    <property type="entry name" value="Aur1/Ipt1"/>
</dbReference>
<dbReference type="GO" id="GO:0070916">
    <property type="term" value="C:inositol phosphoceramide synthase complex"/>
    <property type="evidence" value="ECO:0007669"/>
    <property type="project" value="TreeGrafter"/>
</dbReference>
<keyword evidence="3 6" id="KW-1133">Transmembrane helix</keyword>
<accession>A0A9P7QIF1</accession>
<evidence type="ECO:0000256" key="3">
    <source>
        <dbReference type="ARBA" id="ARBA00022989"/>
    </source>
</evidence>
<name>A0A9P7QIF1_9HYPO</name>
<dbReference type="InterPro" id="IPR052185">
    <property type="entry name" value="IPC_Synthase-Related"/>
</dbReference>
<sequence>MKDLAGSAPGKPVLPSLWTENLTIAFLNRLPNRYHVGRRRPRSKSKTTHPGAPDITTLRTSFSFSHGLRDLQKHRWKLSDLQYVALAGLTLFSLWIAPPAPAVKFFALLAASWILLMPATRQFFLPSVTIWVWLVYFFCSRFIPYEYRPHIWVRVLPALENVLYGANLSNILSAHKHAILDILAWLPYGIIHFGAPAACSLLMFIFAAPGTTPVFARTFGWMSILGVTIQLIFPCTPPWYEDQNGLVPAAYGMKGSPAGLERIDKIFGIDLYTSNFTAAPLPFGAFPSLHGGYAVLEALFMSHCFPQFRMFFIGYVGWIWWSTMYLSHHYAIDLVGGGLIAAAFFYSARARLLPQRQADKITRWDYEYVQIGDRHRPADEESGPEYFSLGLLDRRRETSSDGWTLGSSSSCSSSSGTLSPTISDDTVPGMVIMDMTTKGQLWDGQTPLREVELNEVVVVRQPQPQPQQQQQQQQQQPQ</sequence>
<dbReference type="CDD" id="cd03386">
    <property type="entry name" value="PAP2_Aur1_like"/>
    <property type="match status" value="1"/>
</dbReference>
<dbReference type="Proteomes" id="UP000707071">
    <property type="component" value="Unassembled WGS sequence"/>
</dbReference>
<dbReference type="GO" id="GO:0030148">
    <property type="term" value="P:sphingolipid biosynthetic process"/>
    <property type="evidence" value="ECO:0007669"/>
    <property type="project" value="TreeGrafter"/>
</dbReference>
<feature type="transmembrane region" description="Helical" evidence="6">
    <location>
        <begin position="83"/>
        <end position="116"/>
    </location>
</feature>
<dbReference type="EMBL" id="SRRH01000137">
    <property type="protein sequence ID" value="KAG6298099.1"/>
    <property type="molecule type" value="Genomic_DNA"/>
</dbReference>
<keyword evidence="4 6" id="KW-0472">Membrane</keyword>
<evidence type="ECO:0000313" key="8">
    <source>
        <dbReference type="EMBL" id="KAG6298099.1"/>
    </source>
</evidence>
<evidence type="ECO:0000256" key="5">
    <source>
        <dbReference type="SAM" id="MobiDB-lite"/>
    </source>
</evidence>
<keyword evidence="9" id="KW-1185">Reference proteome</keyword>
<feature type="compositionally biased region" description="Low complexity" evidence="5">
    <location>
        <begin position="400"/>
        <end position="423"/>
    </location>
</feature>
<feature type="region of interest" description="Disordered" evidence="5">
    <location>
        <begin position="400"/>
        <end position="426"/>
    </location>
</feature>
<dbReference type="GO" id="GO:0006676">
    <property type="term" value="P:mannosyl diphosphorylinositol ceramide metabolic process"/>
    <property type="evidence" value="ECO:0007669"/>
    <property type="project" value="TreeGrafter"/>
</dbReference>
<dbReference type="PANTHER" id="PTHR31310">
    <property type="match status" value="1"/>
</dbReference>
<proteinExistence type="predicted"/>
<dbReference type="SUPFAM" id="SSF48317">
    <property type="entry name" value="Acid phosphatase/Vanadium-dependent haloperoxidase"/>
    <property type="match status" value="1"/>
</dbReference>
<feature type="transmembrane region" description="Helical" evidence="6">
    <location>
        <begin position="330"/>
        <end position="348"/>
    </location>
</feature>
<comment type="subcellular location">
    <subcellularLocation>
        <location evidence="1">Membrane</location>
        <topology evidence="1">Multi-pass membrane protein</topology>
    </subcellularLocation>
</comment>
<evidence type="ECO:0000256" key="2">
    <source>
        <dbReference type="ARBA" id="ARBA00022692"/>
    </source>
</evidence>
<protein>
    <recommendedName>
        <fullName evidence="7">Phosphatidic acid phosphatase type 2/haloperoxidase domain-containing protein</fullName>
    </recommendedName>
</protein>
<feature type="domain" description="Phosphatidic acid phosphatase type 2/haloperoxidase" evidence="7">
    <location>
        <begin position="212"/>
        <end position="349"/>
    </location>
</feature>
<dbReference type="SMART" id="SM00014">
    <property type="entry name" value="acidPPc"/>
    <property type="match status" value="1"/>
</dbReference>
<keyword evidence="2 6" id="KW-0812">Transmembrane</keyword>
<comment type="caution">
    <text evidence="8">The sequence shown here is derived from an EMBL/GenBank/DDBJ whole genome shotgun (WGS) entry which is preliminary data.</text>
</comment>
<feature type="transmembrane region" description="Helical" evidence="6">
    <location>
        <begin position="122"/>
        <end position="139"/>
    </location>
</feature>
<dbReference type="FunFam" id="1.20.144.10:FF:000015">
    <property type="entry name" value="Aureobasidin resistance protein Aur1"/>
    <property type="match status" value="1"/>
</dbReference>
<dbReference type="InterPro" id="IPR036938">
    <property type="entry name" value="PAP2/HPO_sf"/>
</dbReference>
<dbReference type="GO" id="GO:0016020">
    <property type="term" value="C:membrane"/>
    <property type="evidence" value="ECO:0007669"/>
    <property type="project" value="UniProtKB-SubCell"/>
</dbReference>
<feature type="region of interest" description="Disordered" evidence="5">
    <location>
        <begin position="457"/>
        <end position="478"/>
    </location>
</feature>
<dbReference type="InterPro" id="IPR000326">
    <property type="entry name" value="PAP2/HPO"/>
</dbReference>
<gene>
    <name evidence="8" type="ORF">E4U09_001095</name>
</gene>